<evidence type="ECO:0000256" key="3">
    <source>
        <dbReference type="SAM" id="MobiDB-lite"/>
    </source>
</evidence>
<comment type="caution">
    <text evidence="5">The sequence shown here is derived from an EMBL/GenBank/DDBJ whole genome shotgun (WGS) entry which is preliminary data.</text>
</comment>
<feature type="compositionally biased region" description="Polar residues" evidence="3">
    <location>
        <begin position="528"/>
        <end position="550"/>
    </location>
</feature>
<gene>
    <name evidence="5" type="ORF">M8C21_015768</name>
</gene>
<feature type="non-terminal residue" evidence="5">
    <location>
        <position position="1"/>
    </location>
</feature>
<dbReference type="PANTHER" id="PTHR22881">
    <property type="entry name" value="BROMODOMAIN CONTAINING PROTEIN"/>
    <property type="match status" value="1"/>
</dbReference>
<keyword evidence="1 2" id="KW-0103">Bromodomain</keyword>
<feature type="compositionally biased region" description="Pro residues" evidence="3">
    <location>
        <begin position="473"/>
        <end position="490"/>
    </location>
</feature>
<accession>A0AAD5CVY0</accession>
<evidence type="ECO:0000313" key="6">
    <source>
        <dbReference type="Proteomes" id="UP001206925"/>
    </source>
</evidence>
<dbReference type="InterPro" id="IPR036427">
    <property type="entry name" value="Bromodomain-like_sf"/>
</dbReference>
<keyword evidence="6" id="KW-1185">Reference proteome</keyword>
<evidence type="ECO:0000313" key="5">
    <source>
        <dbReference type="EMBL" id="KAI7747919.1"/>
    </source>
</evidence>
<dbReference type="Pfam" id="PF00439">
    <property type="entry name" value="Bromodomain"/>
    <property type="match status" value="1"/>
</dbReference>
<dbReference type="InterPro" id="IPR001487">
    <property type="entry name" value="Bromodomain"/>
</dbReference>
<feature type="region of interest" description="Disordered" evidence="3">
    <location>
        <begin position="460"/>
        <end position="593"/>
    </location>
</feature>
<proteinExistence type="predicted"/>
<dbReference type="CDD" id="cd04369">
    <property type="entry name" value="Bromodomain"/>
    <property type="match status" value="1"/>
</dbReference>
<organism evidence="5 6">
    <name type="scientific">Ambrosia artemisiifolia</name>
    <name type="common">Common ragweed</name>
    <dbReference type="NCBI Taxonomy" id="4212"/>
    <lineage>
        <taxon>Eukaryota</taxon>
        <taxon>Viridiplantae</taxon>
        <taxon>Streptophyta</taxon>
        <taxon>Embryophyta</taxon>
        <taxon>Tracheophyta</taxon>
        <taxon>Spermatophyta</taxon>
        <taxon>Magnoliopsida</taxon>
        <taxon>eudicotyledons</taxon>
        <taxon>Gunneridae</taxon>
        <taxon>Pentapetalae</taxon>
        <taxon>asterids</taxon>
        <taxon>campanulids</taxon>
        <taxon>Asterales</taxon>
        <taxon>Asteraceae</taxon>
        <taxon>Asteroideae</taxon>
        <taxon>Heliantheae alliance</taxon>
        <taxon>Heliantheae</taxon>
        <taxon>Ambrosia</taxon>
    </lineage>
</organism>
<evidence type="ECO:0000256" key="2">
    <source>
        <dbReference type="PROSITE-ProRule" id="PRU00035"/>
    </source>
</evidence>
<evidence type="ECO:0000256" key="1">
    <source>
        <dbReference type="ARBA" id="ARBA00023117"/>
    </source>
</evidence>
<feature type="compositionally biased region" description="Basic residues" evidence="3">
    <location>
        <begin position="282"/>
        <end position="297"/>
    </location>
</feature>
<feature type="compositionally biased region" description="Basic and acidic residues" evidence="3">
    <location>
        <begin position="103"/>
        <end position="112"/>
    </location>
</feature>
<dbReference type="SUPFAM" id="SSF47370">
    <property type="entry name" value="Bromodomain"/>
    <property type="match status" value="1"/>
</dbReference>
<dbReference type="EMBL" id="JAMZMK010006636">
    <property type="protein sequence ID" value="KAI7747919.1"/>
    <property type="molecule type" value="Genomic_DNA"/>
</dbReference>
<dbReference type="Gene3D" id="1.20.920.10">
    <property type="entry name" value="Bromodomain-like"/>
    <property type="match status" value="1"/>
</dbReference>
<dbReference type="Proteomes" id="UP001206925">
    <property type="component" value="Unassembled WGS sequence"/>
</dbReference>
<dbReference type="InterPro" id="IPR018359">
    <property type="entry name" value="Bromodomain_CS"/>
</dbReference>
<feature type="compositionally biased region" description="Polar residues" evidence="3">
    <location>
        <begin position="495"/>
        <end position="514"/>
    </location>
</feature>
<feature type="compositionally biased region" description="Basic residues" evidence="3">
    <location>
        <begin position="1"/>
        <end position="10"/>
    </location>
</feature>
<feature type="compositionally biased region" description="Polar residues" evidence="3">
    <location>
        <begin position="115"/>
        <end position="141"/>
    </location>
</feature>
<dbReference type="PROSITE" id="PS50014">
    <property type="entry name" value="BROMODOMAIN_2"/>
    <property type="match status" value="1"/>
</dbReference>
<feature type="domain" description="Bromo" evidence="4">
    <location>
        <begin position="182"/>
        <end position="252"/>
    </location>
</feature>
<dbReference type="InterPro" id="IPR051831">
    <property type="entry name" value="Bromodomain_contain_prot"/>
</dbReference>
<feature type="region of interest" description="Disordered" evidence="3">
    <location>
        <begin position="1"/>
        <end position="141"/>
    </location>
</feature>
<dbReference type="PROSITE" id="PS00633">
    <property type="entry name" value="BROMODOMAIN_1"/>
    <property type="match status" value="1"/>
</dbReference>
<feature type="region of interest" description="Disordered" evidence="3">
    <location>
        <begin position="281"/>
        <end position="311"/>
    </location>
</feature>
<dbReference type="PANTHER" id="PTHR22881:SF31">
    <property type="entry name" value="CHROMATIN REMODELER BROMODOMAIN FAMILY"/>
    <property type="match status" value="1"/>
</dbReference>
<feature type="compositionally biased region" description="Low complexity" evidence="3">
    <location>
        <begin position="37"/>
        <end position="69"/>
    </location>
</feature>
<evidence type="ECO:0000259" key="4">
    <source>
        <dbReference type="PROSITE" id="PS50014"/>
    </source>
</evidence>
<protein>
    <recommendedName>
        <fullName evidence="4">Bromo domain-containing protein</fullName>
    </recommendedName>
</protein>
<dbReference type="PRINTS" id="PR00503">
    <property type="entry name" value="BROMODOMAIN"/>
</dbReference>
<feature type="compositionally biased region" description="Polar residues" evidence="3">
    <location>
        <begin position="566"/>
        <end position="593"/>
    </location>
</feature>
<dbReference type="SMART" id="SM00297">
    <property type="entry name" value="BROMO"/>
    <property type="match status" value="1"/>
</dbReference>
<dbReference type="AlphaFoldDB" id="A0AAD5CVY0"/>
<reference evidence="5" key="1">
    <citation type="submission" date="2022-06" db="EMBL/GenBank/DDBJ databases">
        <title>Uncovering the hologenomic basis of an extraordinary plant invasion.</title>
        <authorList>
            <person name="Bieker V.C."/>
            <person name="Martin M.D."/>
            <person name="Gilbert T."/>
            <person name="Hodgins K."/>
            <person name="Battlay P."/>
            <person name="Petersen B."/>
            <person name="Wilson J."/>
        </authorList>
    </citation>
    <scope>NUCLEOTIDE SEQUENCE</scope>
    <source>
        <strain evidence="5">AA19_3_7</strain>
        <tissue evidence="5">Leaf</tissue>
    </source>
</reference>
<name>A0AAD5CVY0_AMBAR</name>
<sequence>REKHKQKHKPCLSMGKQQPGGGGGATTTKKKKKGRPSLLDLQKRSLQQQQQNINNNNNNNNNNKQQQQQLKKRSSRRNPNTSSSDDDDERKQKKVKLVVRLPQSDKKQENPHLIRSSSVNSASCGSDSNANVDNQIPISGSDLQGEKVSKAMDTLHGSPLESGPTTPLPDRKLLVFILDRLQKKDTHAVFSEPVDPDELPDYHEIIKQPMDFGTVRSKLDGGLYSNLEELESDVYLICSNAMQYNSSDTVYFRQARAIQELAKRDFENLRIEGEDGELQPKVVRRGRPPGKLVKKTPGRPPLDRVGPESTSGATLATTIEDNTNESTPYNLRKAPPMLYKFQADGLLGSHRSRNGEHYSELMADWNEEFPERIRRADMKYGNKNLIIDETRRDTYKQFHPSAYAYESSLLSNFGGERKQLMAVGLHAEHGYARSLARFAANLGPVVWKIASKKIEKALPPGTKFAPGVVGEDPSPPSSFNPPGNPRPIPGLVPDSISNKPQTPSCSGQNPSTVNHPKVEMIEPGSGIRTDSSSNHVRNGFNSVFGSSTPAEHNRVGEAGCGPAKPTSWQQVPSSNPVAVQPDVNPNESNGDDH</sequence>